<accession>A0A2N5ZMW3</accession>
<feature type="domain" description="HD" evidence="2">
    <location>
        <begin position="486"/>
        <end position="629"/>
    </location>
</feature>
<organism evidence="3 4">
    <name type="scientific">Muiribacterium halophilum</name>
    <dbReference type="NCBI Taxonomy" id="2053465"/>
    <lineage>
        <taxon>Bacteria</taxon>
        <taxon>Candidatus Muiribacteriota</taxon>
        <taxon>Candidatus Muiribacteriia</taxon>
        <taxon>Candidatus Muiribacteriales</taxon>
        <taxon>Candidatus Muiribacteriaceae</taxon>
        <taxon>Candidatus Muiribacterium</taxon>
    </lineage>
</organism>
<feature type="transmembrane region" description="Helical" evidence="1">
    <location>
        <begin position="435"/>
        <end position="453"/>
    </location>
</feature>
<dbReference type="Gene3D" id="1.10.3210.10">
    <property type="entry name" value="Hypothetical protein af1432"/>
    <property type="match status" value="1"/>
</dbReference>
<gene>
    <name evidence="3" type="ORF">C0601_00385</name>
</gene>
<name>A0A2N5ZMW3_MUIH1</name>
<dbReference type="SMART" id="SM00471">
    <property type="entry name" value="HDc"/>
    <property type="match status" value="1"/>
</dbReference>
<dbReference type="InterPro" id="IPR052722">
    <property type="entry name" value="PgpH_phosphodiesterase"/>
</dbReference>
<sequence length="701" mass="80725">MKINLEFFKNLNINISTVRKITGLIACLLVCVIIVSYDFMHLSIVSIGEVVPVDIKAPKNQRFIDESIHQRMKDEEVSKVEKVYVIDKKITKQVLKNLTEFYTLLENRQIDSIKDEREKSLANDFMKISPYKVAKITVVIDDLARKILEPDGYRKEEKNNIFKAIKNKIEEYDILTQEEKILMYKTLDYFLRPNLKYDEEKTQLLRKEAAESIRPVERYIKKGEIIVREGDKLDKSSFNLLKSIGYFDSRITFVQNFIGYFLLFIFFTLILYFYLHHFNSDILAEEPLVYFIELIVFLSILGFKFYNIILSHNYNIIVENNAIPLFSVYLIPLAAIAMLVTLVVDSKFAILLSSMLSVIGGLIFREMSFVVVMIIGSIVSVYTIMSAKTRAEQLLSGLYLIITNISLVVALHFINMKYMTFGQDIKFLLRDVLHGFFNGAFSIIFAMGTMPFFEKVFRVTSALKLLELTDLNNKLLKMLLEQTPGTYHHSIMVANLAEAAALDIGADSLLARIGGYYHDIGKVKRPFFFVENLMGKDNQHENLSPNLSAIIITSHVKDGVEIATKHNLPEEIIDIIRQHHGTTLVKYFYEKAKEELGDSVKENQYRYPGPKPQTREAALVMLADSVESATRSLNNPSPSSIDNLIKKITNDKFIDEQFDECNLTLKEIEKIRNVFSRVLLQMFHRRIEYPDRELGGQGVLR</sequence>
<dbReference type="InterPro" id="IPR006675">
    <property type="entry name" value="HDIG_dom"/>
</dbReference>
<dbReference type="InterPro" id="IPR003607">
    <property type="entry name" value="HD/PDEase_dom"/>
</dbReference>
<evidence type="ECO:0000259" key="2">
    <source>
        <dbReference type="PROSITE" id="PS51831"/>
    </source>
</evidence>
<comment type="caution">
    <text evidence="3">The sequence shown here is derived from an EMBL/GenBank/DDBJ whole genome shotgun (WGS) entry which is preliminary data.</text>
</comment>
<evidence type="ECO:0000313" key="4">
    <source>
        <dbReference type="Proteomes" id="UP000234857"/>
    </source>
</evidence>
<feature type="transmembrane region" description="Helical" evidence="1">
    <location>
        <begin position="287"/>
        <end position="306"/>
    </location>
</feature>
<feature type="transmembrane region" description="Helical" evidence="1">
    <location>
        <begin position="21"/>
        <end position="40"/>
    </location>
</feature>
<evidence type="ECO:0000256" key="1">
    <source>
        <dbReference type="SAM" id="Phobius"/>
    </source>
</evidence>
<keyword evidence="1" id="KW-1133">Transmembrane helix</keyword>
<dbReference type="Pfam" id="PF07697">
    <property type="entry name" value="7TMR-HDED"/>
    <property type="match status" value="1"/>
</dbReference>
<dbReference type="PROSITE" id="PS51831">
    <property type="entry name" value="HD"/>
    <property type="match status" value="1"/>
</dbReference>
<proteinExistence type="predicted"/>
<dbReference type="CDD" id="cd00077">
    <property type="entry name" value="HDc"/>
    <property type="match status" value="1"/>
</dbReference>
<dbReference type="InterPro" id="IPR011621">
    <property type="entry name" value="Metal-dep_PHydrolase_7TM_intra"/>
</dbReference>
<evidence type="ECO:0000313" key="3">
    <source>
        <dbReference type="EMBL" id="PLX20016.1"/>
    </source>
</evidence>
<dbReference type="SUPFAM" id="SSF109604">
    <property type="entry name" value="HD-domain/PDEase-like"/>
    <property type="match status" value="1"/>
</dbReference>
<dbReference type="NCBIfam" id="TIGR00277">
    <property type="entry name" value="HDIG"/>
    <property type="match status" value="1"/>
</dbReference>
<feature type="transmembrane region" description="Helical" evidence="1">
    <location>
        <begin position="356"/>
        <end position="382"/>
    </location>
</feature>
<feature type="transmembrane region" description="Helical" evidence="1">
    <location>
        <begin position="394"/>
        <end position="414"/>
    </location>
</feature>
<dbReference type="Proteomes" id="UP000234857">
    <property type="component" value="Unassembled WGS sequence"/>
</dbReference>
<dbReference type="Pfam" id="PF07698">
    <property type="entry name" value="7TM-7TMR_HD"/>
    <property type="match status" value="1"/>
</dbReference>
<dbReference type="PANTHER" id="PTHR36442">
    <property type="entry name" value="CYCLIC-DI-AMP PHOSPHODIESTERASE PGPH"/>
    <property type="match status" value="1"/>
</dbReference>
<dbReference type="AlphaFoldDB" id="A0A2N5ZMW3"/>
<feature type="transmembrane region" description="Helical" evidence="1">
    <location>
        <begin position="257"/>
        <end position="275"/>
    </location>
</feature>
<protein>
    <recommendedName>
        <fullName evidence="2">HD domain-containing protein</fullName>
    </recommendedName>
</protein>
<reference evidence="3 4" key="1">
    <citation type="submission" date="2017-11" db="EMBL/GenBank/DDBJ databases">
        <title>Genome-resolved metagenomics identifies genetic mobility, metabolic interactions, and unexpected diversity in perchlorate-reducing communities.</title>
        <authorList>
            <person name="Barnum T.P."/>
            <person name="Figueroa I.A."/>
            <person name="Carlstrom C.I."/>
            <person name="Lucas L.N."/>
            <person name="Engelbrektson A.L."/>
            <person name="Coates J.D."/>
        </authorList>
    </citation>
    <scope>NUCLEOTIDE SEQUENCE [LARGE SCALE GENOMIC DNA]</scope>
    <source>
        <strain evidence="3">BM706</strain>
    </source>
</reference>
<feature type="transmembrane region" description="Helical" evidence="1">
    <location>
        <begin position="326"/>
        <end position="344"/>
    </location>
</feature>
<dbReference type="PANTHER" id="PTHR36442:SF1">
    <property type="entry name" value="CYCLIC-DI-AMP PHOSPHODIESTERASE PGPH"/>
    <property type="match status" value="1"/>
</dbReference>
<dbReference type="InterPro" id="IPR006674">
    <property type="entry name" value="HD_domain"/>
</dbReference>
<keyword evidence="1" id="KW-0472">Membrane</keyword>
<dbReference type="EMBL" id="PKTG01000011">
    <property type="protein sequence ID" value="PLX20016.1"/>
    <property type="molecule type" value="Genomic_DNA"/>
</dbReference>
<dbReference type="InterPro" id="IPR011624">
    <property type="entry name" value="Metal-dep_PHydrolase_7TM_extra"/>
</dbReference>
<keyword evidence="1" id="KW-0812">Transmembrane</keyword>
<dbReference type="Pfam" id="PF01966">
    <property type="entry name" value="HD"/>
    <property type="match status" value="1"/>
</dbReference>